<dbReference type="EMBL" id="BIMW01000024">
    <property type="protein sequence ID" value="GCE92544.1"/>
    <property type="molecule type" value="Genomic_DNA"/>
</dbReference>
<organism evidence="4 5">
    <name type="scientific">Limnospira platensis NIES-46</name>
    <dbReference type="NCBI Taxonomy" id="1236695"/>
    <lineage>
        <taxon>Bacteria</taxon>
        <taxon>Bacillati</taxon>
        <taxon>Cyanobacteriota</taxon>
        <taxon>Cyanophyceae</taxon>
        <taxon>Oscillatoriophycideae</taxon>
        <taxon>Oscillatoriales</taxon>
        <taxon>Sirenicapillariaceae</taxon>
        <taxon>Limnospira</taxon>
    </lineage>
</organism>
<dbReference type="PROSITE" id="PS00330">
    <property type="entry name" value="HEMOLYSIN_CALCIUM"/>
    <property type="match status" value="3"/>
</dbReference>
<dbReference type="InterPro" id="IPR011049">
    <property type="entry name" value="Serralysin-like_metalloprot_C"/>
</dbReference>
<dbReference type="InterPro" id="IPR050557">
    <property type="entry name" value="RTX_toxin/Mannuronan_C5-epim"/>
</dbReference>
<dbReference type="SUPFAM" id="SSF51120">
    <property type="entry name" value="beta-Roll"/>
    <property type="match status" value="2"/>
</dbReference>
<dbReference type="InterPro" id="IPR030916">
    <property type="entry name" value="ELWxxDGT_rpt"/>
</dbReference>
<sequence length="409" mass="43250">MFNDTLYFQANDPTNGTELWKSDGTQGGTVLLKDIRPGTGSSFPSNFTVFNDTLYFQANDGTNGTELWKSDGTQAGTVLLKDINPGTGNSFPSNFTVFNDTLYFQANDGTNGTELWKLIPNDINESPTDLTLDNTSIDENVAAGTAVGSFTTTDPDTGDTFTYELVAGTGDTDNAAFSVSGDQLLINNSPDFETQSIYNIRVRTTDSGGLTYDRELTINVNIEPIYATEGNDIIRGTDGPNIIYGLGGSDRLYGNAGDDYIDGGEGDDLLYGGDGNDTLIGGRGSDRLYGEAGDDLLDGGEGNDILYGGPGNDTLIGGPGSDRLYGGPGNDLFILQEGMGSDIIYDFGDGTNQIQVLNAGGQTLSFSDLDISTRSGSTLIQYEGATLATLQRFIGVNESHFVAAAIPES</sequence>
<dbReference type="InterPro" id="IPR011047">
    <property type="entry name" value="Quinoprotein_ADH-like_sf"/>
</dbReference>
<dbReference type="SUPFAM" id="SSF50998">
    <property type="entry name" value="Quinoprotein alcohol dehydrogenase-like"/>
    <property type="match status" value="1"/>
</dbReference>
<keyword evidence="5" id="KW-1185">Reference proteome</keyword>
<keyword evidence="2" id="KW-0964">Secreted</keyword>
<proteinExistence type="predicted"/>
<name>A0A5M3SZL4_LIMPL</name>
<dbReference type="PROSITE" id="PS50268">
    <property type="entry name" value="CADHERIN_2"/>
    <property type="match status" value="1"/>
</dbReference>
<dbReference type="Proteomes" id="UP000326169">
    <property type="component" value="Unassembled WGS sequence"/>
</dbReference>
<dbReference type="PANTHER" id="PTHR38340:SF1">
    <property type="entry name" value="S-LAYER PROTEIN"/>
    <property type="match status" value="1"/>
</dbReference>
<feature type="domain" description="Cadherin" evidence="3">
    <location>
        <begin position="129"/>
        <end position="242"/>
    </location>
</feature>
<comment type="caution">
    <text evidence="4">The sequence shown here is derived from an EMBL/GenBank/DDBJ whole genome shotgun (WGS) entry which is preliminary data.</text>
</comment>
<gene>
    <name evidence="4" type="ORF">NIES46_05840</name>
</gene>
<evidence type="ECO:0000256" key="1">
    <source>
        <dbReference type="ARBA" id="ARBA00004613"/>
    </source>
</evidence>
<dbReference type="Gene3D" id="2.150.10.10">
    <property type="entry name" value="Serralysin-like metalloprotease, C-terminal"/>
    <property type="match status" value="2"/>
</dbReference>
<reference evidence="4 5" key="1">
    <citation type="journal article" date="2019" name="J Genomics">
        <title>The Draft Genome of a Hydrogen-producing Cyanobacterium, Arthrospira platensis NIES-46.</title>
        <authorList>
            <person name="Suzuki S."/>
            <person name="Yamaguchi H."/>
            <person name="Kawachi M."/>
        </authorList>
    </citation>
    <scope>NUCLEOTIDE SEQUENCE [LARGE SCALE GENOMIC DNA]</scope>
    <source>
        <strain evidence="4 5">NIES-46</strain>
    </source>
</reference>
<dbReference type="PANTHER" id="PTHR38340">
    <property type="entry name" value="S-LAYER PROTEIN"/>
    <property type="match status" value="1"/>
</dbReference>
<evidence type="ECO:0000259" key="3">
    <source>
        <dbReference type="PROSITE" id="PS50268"/>
    </source>
</evidence>
<dbReference type="InterPro" id="IPR001343">
    <property type="entry name" value="Hemolysn_Ca-bd"/>
</dbReference>
<dbReference type="CDD" id="cd11304">
    <property type="entry name" value="Cadherin_repeat"/>
    <property type="match status" value="1"/>
</dbReference>
<accession>A0A5M3SZL4</accession>
<dbReference type="Pfam" id="PF00028">
    <property type="entry name" value="Cadherin"/>
    <property type="match status" value="1"/>
</dbReference>
<dbReference type="Pfam" id="PF00353">
    <property type="entry name" value="HemolysinCabind"/>
    <property type="match status" value="2"/>
</dbReference>
<dbReference type="InterPro" id="IPR002126">
    <property type="entry name" value="Cadherin-like_dom"/>
</dbReference>
<evidence type="ECO:0000313" key="4">
    <source>
        <dbReference type="EMBL" id="GCE92544.1"/>
    </source>
</evidence>
<evidence type="ECO:0000256" key="2">
    <source>
        <dbReference type="ARBA" id="ARBA00022525"/>
    </source>
</evidence>
<protein>
    <recommendedName>
        <fullName evidence="3">Cadherin domain-containing protein</fullName>
    </recommendedName>
</protein>
<dbReference type="PRINTS" id="PR00313">
    <property type="entry name" value="CABNDNGRPT"/>
</dbReference>
<evidence type="ECO:0000313" key="5">
    <source>
        <dbReference type="Proteomes" id="UP000326169"/>
    </source>
</evidence>
<comment type="subcellular location">
    <subcellularLocation>
        <location evidence="1">Secreted</location>
    </subcellularLocation>
</comment>
<dbReference type="InterPro" id="IPR018511">
    <property type="entry name" value="Hemolysin-typ_Ca-bd_CS"/>
</dbReference>
<dbReference type="NCBIfam" id="TIGR04534">
    <property type="entry name" value="ELWxxDGT_rpt"/>
    <property type="match status" value="2"/>
</dbReference>